<dbReference type="PRINTS" id="PR01483">
    <property type="entry name" value="FASYNTHASE"/>
</dbReference>
<dbReference type="PANTHER" id="PTHR43841">
    <property type="entry name" value="3-HYDROXYACYL-THIOESTER DEHYDRATASE HTDX-RELATED"/>
    <property type="match status" value="1"/>
</dbReference>
<dbReference type="GO" id="GO:0006633">
    <property type="term" value="P:fatty acid biosynthetic process"/>
    <property type="evidence" value="ECO:0007669"/>
    <property type="project" value="InterPro"/>
</dbReference>
<evidence type="ECO:0000256" key="1">
    <source>
        <dbReference type="ARBA" id="ARBA00005254"/>
    </source>
</evidence>
<gene>
    <name evidence="3" type="ORF">GTW58_05945</name>
</gene>
<evidence type="ECO:0000313" key="4">
    <source>
        <dbReference type="Proteomes" id="UP000521379"/>
    </source>
</evidence>
<dbReference type="AlphaFoldDB" id="A0A846TW75"/>
<dbReference type="Proteomes" id="UP000521379">
    <property type="component" value="Unassembled WGS sequence"/>
</dbReference>
<dbReference type="InterPro" id="IPR029069">
    <property type="entry name" value="HotDog_dom_sf"/>
</dbReference>
<dbReference type="Gene3D" id="3.10.129.10">
    <property type="entry name" value="Hotdog Thioesterase"/>
    <property type="match status" value="1"/>
</dbReference>
<dbReference type="InterPro" id="IPR002539">
    <property type="entry name" value="MaoC-like_dom"/>
</dbReference>
<feature type="domain" description="MaoC-like" evidence="2">
    <location>
        <begin position="16"/>
        <end position="107"/>
    </location>
</feature>
<evidence type="ECO:0000313" key="3">
    <source>
        <dbReference type="EMBL" id="NKE09487.1"/>
    </source>
</evidence>
<comment type="similarity">
    <text evidence="1">Belongs to the enoyl-CoA hydratase/isomerase family.</text>
</comment>
<dbReference type="GO" id="GO:0004312">
    <property type="term" value="F:fatty acid synthase activity"/>
    <property type="evidence" value="ECO:0007669"/>
    <property type="project" value="InterPro"/>
</dbReference>
<protein>
    <submittedName>
        <fullName evidence="3">Acyl dehydratase</fullName>
    </submittedName>
</protein>
<sequence>MSTNTTRPEFEALEKGQEVATRTVELSRADLVRYAAVSGDFNPIHWNQDFATSVGLPNVIAHGMLTMGAAMQVVVDWAGDPSAVIDVQTRFTKPVVVPNQFDTEVRASTALTVSAKVAALDPEARTARVDLTVTAPDLTDPEATADSAAALKVLVKAQAVVACA</sequence>
<reference evidence="3 4" key="1">
    <citation type="submission" date="2020-02" db="EMBL/GenBank/DDBJ databases">
        <authorList>
            <person name="Sun Q."/>
        </authorList>
    </citation>
    <scope>NUCLEOTIDE SEQUENCE [LARGE SCALE GENOMIC DNA]</scope>
    <source>
        <strain evidence="3 4">YIM 13062</strain>
    </source>
</reference>
<organism evidence="3 4">
    <name type="scientific">Kocuria subflava</name>
    <dbReference type="NCBI Taxonomy" id="1736139"/>
    <lineage>
        <taxon>Bacteria</taxon>
        <taxon>Bacillati</taxon>
        <taxon>Actinomycetota</taxon>
        <taxon>Actinomycetes</taxon>
        <taxon>Micrococcales</taxon>
        <taxon>Micrococcaceae</taxon>
        <taxon>Kocuria</taxon>
    </lineage>
</organism>
<dbReference type="SUPFAM" id="SSF54637">
    <property type="entry name" value="Thioesterase/thiol ester dehydrase-isomerase"/>
    <property type="match status" value="1"/>
</dbReference>
<dbReference type="Pfam" id="PF01575">
    <property type="entry name" value="MaoC_dehydratas"/>
    <property type="match status" value="1"/>
</dbReference>
<keyword evidence="4" id="KW-1185">Reference proteome</keyword>
<dbReference type="EMBL" id="JAAVUN010000009">
    <property type="protein sequence ID" value="NKE09487.1"/>
    <property type="molecule type" value="Genomic_DNA"/>
</dbReference>
<dbReference type="InterPro" id="IPR003965">
    <property type="entry name" value="Fatty_acid_synthase"/>
</dbReference>
<evidence type="ECO:0000259" key="2">
    <source>
        <dbReference type="Pfam" id="PF01575"/>
    </source>
</evidence>
<accession>A0A846TW75</accession>
<proteinExistence type="inferred from homology"/>
<comment type="caution">
    <text evidence="3">The sequence shown here is derived from an EMBL/GenBank/DDBJ whole genome shotgun (WGS) entry which is preliminary data.</text>
</comment>
<dbReference type="GO" id="GO:0005835">
    <property type="term" value="C:fatty acid synthase complex"/>
    <property type="evidence" value="ECO:0007669"/>
    <property type="project" value="InterPro"/>
</dbReference>
<name>A0A846TW75_9MICC</name>
<dbReference type="RefSeq" id="WP_119932867.1">
    <property type="nucleotide sequence ID" value="NZ_JAAVUN010000009.1"/>
</dbReference>
<dbReference type="PANTHER" id="PTHR43841:SF3">
    <property type="entry name" value="(3R)-HYDROXYACYL-ACP DEHYDRATASE SUBUNIT HADB"/>
    <property type="match status" value="1"/>
</dbReference>